<gene>
    <name evidence="1" type="ORF">J116_000095</name>
</gene>
<evidence type="ECO:0000313" key="1">
    <source>
        <dbReference type="EMBL" id="OEJ93129.1"/>
    </source>
</evidence>
<dbReference type="AlphaFoldDB" id="A0A1D3DLD2"/>
<proteinExistence type="predicted"/>
<dbReference type="eggNOG" id="ENOG5031WGM">
    <property type="taxonomic scope" value="Bacteria"/>
</dbReference>
<evidence type="ECO:0000313" key="2">
    <source>
        <dbReference type="Proteomes" id="UP000095329"/>
    </source>
</evidence>
<accession>A0A1D3DLD2</accession>
<dbReference type="Proteomes" id="UP000095329">
    <property type="component" value="Unassembled WGS sequence"/>
</dbReference>
<protein>
    <submittedName>
        <fullName evidence="1">Uncharacterized protein</fullName>
    </submittedName>
</protein>
<organism evidence="1 2">
    <name type="scientific">Streptomyces thermolilacinus SPC6</name>
    <dbReference type="NCBI Taxonomy" id="1306406"/>
    <lineage>
        <taxon>Bacteria</taxon>
        <taxon>Bacillati</taxon>
        <taxon>Actinomycetota</taxon>
        <taxon>Actinomycetes</taxon>
        <taxon>Kitasatosporales</taxon>
        <taxon>Streptomycetaceae</taxon>
        <taxon>Streptomyces</taxon>
    </lineage>
</organism>
<keyword evidence="2" id="KW-1185">Reference proteome</keyword>
<reference evidence="1 2" key="1">
    <citation type="journal article" date="2013" name="Genome Announc.">
        <title>Genome Sequence of Streptomyces violaceusniger Strain SPC6, a Halotolerant Streptomycete That Exhibits Rapid Growth and Development.</title>
        <authorList>
            <person name="Chen X."/>
            <person name="Zhang B."/>
            <person name="Zhang W."/>
            <person name="Wu X."/>
            <person name="Zhang M."/>
            <person name="Chen T."/>
            <person name="Liu G."/>
            <person name="Dyson P."/>
        </authorList>
    </citation>
    <scope>NUCLEOTIDE SEQUENCE [LARGE SCALE GENOMIC DNA]</scope>
    <source>
        <strain evidence="1 2">SPC6</strain>
    </source>
</reference>
<sequence length="86" mass="9895">MFWKDLLVDLSEGLAGWTDWDGAAFVLGRSLGIFNETETFTQVKWLFWTNNPLGNALHEVLVQLTAAGVLERRDEPDDIQFRWLGR</sequence>
<name>A0A1D3DLD2_9ACTN</name>
<dbReference type="EMBL" id="ASHX02000001">
    <property type="protein sequence ID" value="OEJ93129.1"/>
    <property type="molecule type" value="Genomic_DNA"/>
</dbReference>
<comment type="caution">
    <text evidence="1">The sequence shown here is derived from an EMBL/GenBank/DDBJ whole genome shotgun (WGS) entry which is preliminary data.</text>
</comment>